<evidence type="ECO:0000313" key="5">
    <source>
        <dbReference type="Proteomes" id="UP000664654"/>
    </source>
</evidence>
<accession>A0A939ISF7</accession>
<evidence type="ECO:0000256" key="3">
    <source>
        <dbReference type="ARBA" id="ARBA00022795"/>
    </source>
</evidence>
<keyword evidence="4" id="KW-0966">Cell projection</keyword>
<gene>
    <name evidence="4" type="primary">flgN</name>
    <name evidence="4" type="ORF">J0A66_14190</name>
</gene>
<evidence type="ECO:0000256" key="2">
    <source>
        <dbReference type="ARBA" id="ARBA00007703"/>
    </source>
</evidence>
<name>A0A939ISF7_9ALTE</name>
<dbReference type="AlphaFoldDB" id="A0A939ISF7"/>
<dbReference type="GO" id="GO:0044780">
    <property type="term" value="P:bacterial-type flagellum assembly"/>
    <property type="evidence" value="ECO:0007669"/>
    <property type="project" value="InterPro"/>
</dbReference>
<dbReference type="RefSeq" id="WP_206574496.1">
    <property type="nucleotide sequence ID" value="NZ_JAFKCV010000008.1"/>
</dbReference>
<dbReference type="InterPro" id="IPR036679">
    <property type="entry name" value="FlgN-like_sf"/>
</dbReference>
<dbReference type="InterPro" id="IPR007809">
    <property type="entry name" value="FlgN-like"/>
</dbReference>
<keyword evidence="5" id="KW-1185">Reference proteome</keyword>
<organism evidence="4 5">
    <name type="scientific">Bowmanella dokdonensis</name>
    <dbReference type="NCBI Taxonomy" id="751969"/>
    <lineage>
        <taxon>Bacteria</taxon>
        <taxon>Pseudomonadati</taxon>
        <taxon>Pseudomonadota</taxon>
        <taxon>Gammaproteobacteria</taxon>
        <taxon>Alteromonadales</taxon>
        <taxon>Alteromonadaceae</taxon>
        <taxon>Bowmanella</taxon>
    </lineage>
</organism>
<keyword evidence="3" id="KW-1005">Bacterial flagellum biogenesis</keyword>
<comment type="caution">
    <text evidence="4">The sequence shown here is derived from an EMBL/GenBank/DDBJ whole genome shotgun (WGS) entry which is preliminary data.</text>
</comment>
<sequence length="139" mass="15665">MNQVSEALKTQLGFLQQLQQILDNELHLISTRDAEALIKLVKEKEILLDEIQLQDQKIGALLTSATSTDDETESLKQEIFKWVEDCKYRTRINATAVEQGQLRLEHLRSLIMESRAKESLTYDKAGKKHAGQKGGGISA</sequence>
<keyword evidence="4" id="KW-0969">Cilium</keyword>
<evidence type="ECO:0000256" key="1">
    <source>
        <dbReference type="ARBA" id="ARBA00002397"/>
    </source>
</evidence>
<reference evidence="4" key="1">
    <citation type="submission" date="2021-03" db="EMBL/GenBank/DDBJ databases">
        <title>novel species isolated from a fishpond in China.</title>
        <authorList>
            <person name="Lu H."/>
            <person name="Cai Z."/>
        </authorList>
    </citation>
    <scope>NUCLEOTIDE SEQUENCE</scope>
    <source>
        <strain evidence="4">JCM 30855</strain>
    </source>
</reference>
<dbReference type="Gene3D" id="1.20.58.300">
    <property type="entry name" value="FlgN-like"/>
    <property type="match status" value="1"/>
</dbReference>
<proteinExistence type="inferred from homology"/>
<comment type="similarity">
    <text evidence="2">Belongs to the FlgN family.</text>
</comment>
<keyword evidence="4" id="KW-0282">Flagellum</keyword>
<comment type="function">
    <text evidence="1">Required for the efficient initiation of filament assembly.</text>
</comment>
<dbReference type="SUPFAM" id="SSF140566">
    <property type="entry name" value="FlgN-like"/>
    <property type="match status" value="1"/>
</dbReference>
<protein>
    <submittedName>
        <fullName evidence="4">Flagellar export chaperone FlgN</fullName>
    </submittedName>
</protein>
<evidence type="ECO:0000313" key="4">
    <source>
        <dbReference type="EMBL" id="MBN7826381.1"/>
    </source>
</evidence>
<dbReference type="Proteomes" id="UP000664654">
    <property type="component" value="Unassembled WGS sequence"/>
</dbReference>
<dbReference type="Pfam" id="PF05130">
    <property type="entry name" value="FlgN"/>
    <property type="match status" value="1"/>
</dbReference>
<dbReference type="EMBL" id="JAFKCV010000008">
    <property type="protein sequence ID" value="MBN7826381.1"/>
    <property type="molecule type" value="Genomic_DNA"/>
</dbReference>